<sequence>MPRAVAGKAHSDPRRTSHLESRMTSSQVPPGDDEAAVPLTPAEQEELNNRVVSGDATQTDSAEGVELAQLGSYVLLEVDDDQHFEKHADEKAAEQRYDELKAEHVDRDA</sequence>
<feature type="region of interest" description="Disordered" evidence="1">
    <location>
        <begin position="89"/>
        <end position="109"/>
    </location>
</feature>
<evidence type="ECO:0000313" key="2">
    <source>
        <dbReference type="EMBL" id="CAA9465506.1"/>
    </source>
</evidence>
<dbReference type="AlphaFoldDB" id="A0A6J4RA09"/>
<accession>A0A6J4RA09</accession>
<proteinExistence type="predicted"/>
<reference evidence="2" key="1">
    <citation type="submission" date="2020-02" db="EMBL/GenBank/DDBJ databases">
        <authorList>
            <person name="Meier V. D."/>
        </authorList>
    </citation>
    <scope>NUCLEOTIDE SEQUENCE</scope>
    <source>
        <strain evidence="2">AVDCRST_MAG38</strain>
    </source>
</reference>
<protein>
    <submittedName>
        <fullName evidence="2">Uncharacterized protein</fullName>
    </submittedName>
</protein>
<name>A0A6J4RA09_9ACTN</name>
<feature type="compositionally biased region" description="Basic and acidic residues" evidence="1">
    <location>
        <begin position="9"/>
        <end position="21"/>
    </location>
</feature>
<feature type="region of interest" description="Disordered" evidence="1">
    <location>
        <begin position="1"/>
        <end position="62"/>
    </location>
</feature>
<evidence type="ECO:0000256" key="1">
    <source>
        <dbReference type="SAM" id="MobiDB-lite"/>
    </source>
</evidence>
<gene>
    <name evidence="2" type="ORF">AVDCRST_MAG38-653</name>
</gene>
<organism evidence="2">
    <name type="scientific">uncultured Solirubrobacteraceae bacterium</name>
    <dbReference type="NCBI Taxonomy" id="1162706"/>
    <lineage>
        <taxon>Bacteria</taxon>
        <taxon>Bacillati</taxon>
        <taxon>Actinomycetota</taxon>
        <taxon>Thermoleophilia</taxon>
        <taxon>Solirubrobacterales</taxon>
        <taxon>Solirubrobacteraceae</taxon>
        <taxon>environmental samples</taxon>
    </lineage>
</organism>
<dbReference type="EMBL" id="CADCVJ010000043">
    <property type="protein sequence ID" value="CAA9465506.1"/>
    <property type="molecule type" value="Genomic_DNA"/>
</dbReference>